<proteinExistence type="predicted"/>
<keyword evidence="5" id="KW-1185">Reference proteome</keyword>
<evidence type="ECO:0000259" key="2">
    <source>
        <dbReference type="Pfam" id="PF13349"/>
    </source>
</evidence>
<dbReference type="Pfam" id="PF22746">
    <property type="entry name" value="SHOCT-like_DUF2089-C"/>
    <property type="match status" value="1"/>
</dbReference>
<comment type="caution">
    <text evidence="4">The sequence shown here is derived from an EMBL/GenBank/DDBJ whole genome shotgun (WGS) entry which is preliminary data.</text>
</comment>
<dbReference type="RefSeq" id="WP_381535632.1">
    <property type="nucleotide sequence ID" value="NZ_JBHUGI010000005.1"/>
</dbReference>
<feature type="compositionally biased region" description="Basic and acidic residues" evidence="1">
    <location>
        <begin position="44"/>
        <end position="64"/>
    </location>
</feature>
<feature type="domain" description="DUF4097" evidence="2">
    <location>
        <begin position="127"/>
        <end position="348"/>
    </location>
</feature>
<evidence type="ECO:0000313" key="5">
    <source>
        <dbReference type="Proteomes" id="UP001597218"/>
    </source>
</evidence>
<accession>A0ABW4SCB2</accession>
<name>A0ABW4SCB2_9BACL</name>
<protein>
    <submittedName>
        <fullName evidence="4">DUF4097 domain-containing protein</fullName>
    </submittedName>
</protein>
<evidence type="ECO:0000256" key="1">
    <source>
        <dbReference type="SAM" id="MobiDB-lite"/>
    </source>
</evidence>
<dbReference type="InterPro" id="IPR053959">
    <property type="entry name" value="YvlB/LiaX_N"/>
</dbReference>
<feature type="domain" description="YvlB/LiaX N-terminal" evidence="3">
    <location>
        <begin position="4"/>
        <end position="31"/>
    </location>
</feature>
<dbReference type="InterPro" id="IPR025164">
    <property type="entry name" value="Toastrack_DUF4097"/>
</dbReference>
<evidence type="ECO:0000313" key="4">
    <source>
        <dbReference type="EMBL" id="MFD1926973.1"/>
    </source>
</evidence>
<dbReference type="Pfam" id="PF13349">
    <property type="entry name" value="DUF4097"/>
    <property type="match status" value="1"/>
</dbReference>
<dbReference type="EMBL" id="JBHUGI010000005">
    <property type="protein sequence ID" value="MFD1926973.1"/>
    <property type="molecule type" value="Genomic_DNA"/>
</dbReference>
<sequence>MQSERKRILTMLEDGIITTEDALTLLEKLGDSQPASDQETTGQKAEESKIPYEEFDTKDSKSTDDQSEEPSMDDFLEDLKKDFSHVGDRFMHFMQSAVQKVKTFDFETPFGHAFSFNHSISKDGDGIEEIIVDIDNGKVMIHCGEEDEIRADFTVKTYNSESEEIAKSEFLDKILFVNEDHKLMVSSNMKMTQVNLDLFIPKKNYEKISARLLNGSFKMNDVEANKVRVKTANGKIGVSRLTFKDAEFETVNGSIDLNGLVGTSLEAETLNGRVYIDGLLKNVEAQSLSGHVVVTTTDPNAEKIEAKTMSGSVEIYIPSDSSLSGEISSNMGRLDLQLEDVKRTTDQNQLFQRTIRFKKEIDDKNSLHIFGEAKTGSVLVCYNAKQL</sequence>
<gene>
    <name evidence="4" type="ORF">ACFSFY_02640</name>
</gene>
<organism evidence="4 5">
    <name type="scientific">Sporosarcina siberiensis</name>
    <dbReference type="NCBI Taxonomy" id="1365606"/>
    <lineage>
        <taxon>Bacteria</taxon>
        <taxon>Bacillati</taxon>
        <taxon>Bacillota</taxon>
        <taxon>Bacilli</taxon>
        <taxon>Bacillales</taxon>
        <taxon>Caryophanaceae</taxon>
        <taxon>Sporosarcina</taxon>
    </lineage>
</organism>
<evidence type="ECO:0000259" key="3">
    <source>
        <dbReference type="Pfam" id="PF22746"/>
    </source>
</evidence>
<feature type="region of interest" description="Disordered" evidence="1">
    <location>
        <begin position="28"/>
        <end position="72"/>
    </location>
</feature>
<feature type="compositionally biased region" description="Polar residues" evidence="1">
    <location>
        <begin position="33"/>
        <end position="43"/>
    </location>
</feature>
<dbReference type="Proteomes" id="UP001597218">
    <property type="component" value="Unassembled WGS sequence"/>
</dbReference>
<reference evidence="5" key="1">
    <citation type="journal article" date="2019" name="Int. J. Syst. Evol. Microbiol.">
        <title>The Global Catalogue of Microorganisms (GCM) 10K type strain sequencing project: providing services to taxonomists for standard genome sequencing and annotation.</title>
        <authorList>
            <consortium name="The Broad Institute Genomics Platform"/>
            <consortium name="The Broad Institute Genome Sequencing Center for Infectious Disease"/>
            <person name="Wu L."/>
            <person name="Ma J."/>
        </authorList>
    </citation>
    <scope>NUCLEOTIDE SEQUENCE [LARGE SCALE GENOMIC DNA]</scope>
    <source>
        <strain evidence="5">CGMCC 4.7177</strain>
    </source>
</reference>